<dbReference type="Pfam" id="PF01144">
    <property type="entry name" value="CoA_trans"/>
    <property type="match status" value="1"/>
</dbReference>
<dbReference type="InterPro" id="IPR037171">
    <property type="entry name" value="NagB/RpiA_transferase-like"/>
</dbReference>
<comment type="similarity">
    <text evidence="1 3">Belongs to the 3-oxoacid CoA-transferase family.</text>
</comment>
<evidence type="ECO:0000256" key="4">
    <source>
        <dbReference type="PIRSR" id="PIRSR000858-1"/>
    </source>
</evidence>
<reference evidence="5 6" key="1">
    <citation type="submission" date="2019-10" db="EMBL/GenBank/DDBJ databases">
        <title>Georgenia wutianyii sp. nov. and Georgenia yuyongxinii sp. nov. isolated from plateau pika (Ochotona curzoniae) in the Qinghai-Tibet plateau of China.</title>
        <authorList>
            <person name="Tian Z."/>
        </authorList>
    </citation>
    <scope>NUCLEOTIDE SEQUENCE [LARGE SCALE GENOMIC DNA]</scope>
    <source>
        <strain evidence="5 6">JCM 19765</strain>
    </source>
</reference>
<dbReference type="PANTHER" id="PTHR43293:SF1">
    <property type="entry name" value="ACETATE COA-TRANSFERASE YDIF"/>
    <property type="match status" value="1"/>
</dbReference>
<dbReference type="PANTHER" id="PTHR43293">
    <property type="entry name" value="ACETATE COA-TRANSFERASE YDIF"/>
    <property type="match status" value="1"/>
</dbReference>
<dbReference type="AlphaFoldDB" id="A0A6N7EEQ3"/>
<evidence type="ECO:0000313" key="6">
    <source>
        <dbReference type="Proteomes" id="UP000437709"/>
    </source>
</evidence>
<accession>A0A6N7EEQ3</accession>
<evidence type="ECO:0000256" key="1">
    <source>
        <dbReference type="ARBA" id="ARBA00007154"/>
    </source>
</evidence>
<dbReference type="GO" id="GO:0008410">
    <property type="term" value="F:CoA-transferase activity"/>
    <property type="evidence" value="ECO:0007669"/>
    <property type="project" value="InterPro"/>
</dbReference>
<dbReference type="RefSeq" id="WP_152193852.1">
    <property type="nucleotide sequence ID" value="NZ_VUKD01000001.1"/>
</dbReference>
<evidence type="ECO:0000313" key="5">
    <source>
        <dbReference type="EMBL" id="MPV36912.1"/>
    </source>
</evidence>
<protein>
    <submittedName>
        <fullName evidence="5">Acyl CoA:acetate/3-ketoacid CoA transferase</fullName>
    </submittedName>
</protein>
<comment type="caution">
    <text evidence="5">The sequence shown here is derived from an EMBL/GenBank/DDBJ whole genome shotgun (WGS) entry which is preliminary data.</text>
</comment>
<dbReference type="PIRSF" id="PIRSF000858">
    <property type="entry name" value="SCOT-t"/>
    <property type="match status" value="1"/>
</dbReference>
<evidence type="ECO:0000256" key="3">
    <source>
        <dbReference type="PIRNR" id="PIRNR000858"/>
    </source>
</evidence>
<dbReference type="SUPFAM" id="SSF100950">
    <property type="entry name" value="NagB/RpiA/CoA transferase-like"/>
    <property type="match status" value="2"/>
</dbReference>
<keyword evidence="2 3" id="KW-0808">Transferase</keyword>
<name>A0A6N7EEQ3_9MICO</name>
<dbReference type="Gene3D" id="3.40.1080.10">
    <property type="entry name" value="Glutaconate Coenzyme A-transferase"/>
    <property type="match status" value="2"/>
</dbReference>
<dbReference type="Proteomes" id="UP000437709">
    <property type="component" value="Unassembled WGS sequence"/>
</dbReference>
<evidence type="ECO:0000256" key="2">
    <source>
        <dbReference type="ARBA" id="ARBA00022679"/>
    </source>
</evidence>
<feature type="active site" description="5-glutamyl coenzyme A thioester intermediate" evidence="4">
    <location>
        <position position="322"/>
    </location>
</feature>
<organism evidence="5 6">
    <name type="scientific">Georgenia subflava</name>
    <dbReference type="NCBI Taxonomy" id="1622177"/>
    <lineage>
        <taxon>Bacteria</taxon>
        <taxon>Bacillati</taxon>
        <taxon>Actinomycetota</taxon>
        <taxon>Actinomycetes</taxon>
        <taxon>Micrococcales</taxon>
        <taxon>Bogoriellaceae</taxon>
        <taxon>Georgenia</taxon>
    </lineage>
</organism>
<dbReference type="SMART" id="SM00882">
    <property type="entry name" value="CoA_trans"/>
    <property type="match status" value="1"/>
</dbReference>
<dbReference type="GO" id="GO:0046952">
    <property type="term" value="P:ketone body catabolic process"/>
    <property type="evidence" value="ECO:0007669"/>
    <property type="project" value="InterPro"/>
</dbReference>
<dbReference type="EMBL" id="WHPC01000021">
    <property type="protein sequence ID" value="MPV36912.1"/>
    <property type="molecule type" value="Genomic_DNA"/>
</dbReference>
<dbReference type="InterPro" id="IPR014388">
    <property type="entry name" value="3-oxoacid_CoA-transferase"/>
</dbReference>
<dbReference type="OrthoDB" id="9813111at2"/>
<keyword evidence="6" id="KW-1185">Reference proteome</keyword>
<proteinExistence type="inferred from homology"/>
<dbReference type="InterPro" id="IPR004165">
    <property type="entry name" value="CoA_trans_fam_I"/>
</dbReference>
<gene>
    <name evidence="5" type="ORF">GB881_07565</name>
</gene>
<sequence>MTVQFVSATEAAAQVPDGGTVALAANGGGMLEPTAVIAAVEERFVQTASPQNLTLIHALGVGDRGSRGVNGFAHEGMVRKVVGGHWTWSPTMMGLAAENKIAAYVMPAGVITHLYRESGARRPGYITRTGLHTFADPRQKGCRANAAATEDLVEVLELDGADYLRYKPFHVDVALVRGTEVDERGNIAADSEPAVLDALEAAQAARGSGGIVIVQVKRKVAGQLDPRRVLIPAALVDYVVVAPEQTQTYLTEEDPELFAPVAPEALVGPSGVSDPIRAIVARRAALEVNAGDVLNLGFGMSADVGNILREQGRLSSVQLAVEQGLYDGVPELGDLFGMSTGPSARVSSAVQFDIFSGGLIDVTCLGMAQADRHGNINVSAFGGKVMGPGGFVDISSNARTAVFCGAFRAKGLKVHLEDGRLVIDSEGQIAKFVPDVEEITYSGPFAAREGRRALYVTERCVFELTEEGLELIEVAPGIDVERDVLDLLDFRPIVRDVRLMPAEVFAPLTTDLQPVGR</sequence>